<dbReference type="SMART" id="SM00420">
    <property type="entry name" value="HTH_DEOR"/>
    <property type="match status" value="1"/>
</dbReference>
<proteinExistence type="predicted"/>
<gene>
    <name evidence="5" type="ORF">BIV57_06110</name>
</gene>
<dbReference type="Proteomes" id="UP000243342">
    <property type="component" value="Unassembled WGS sequence"/>
</dbReference>
<dbReference type="InterPro" id="IPR036388">
    <property type="entry name" value="WH-like_DNA-bd_sf"/>
</dbReference>
<evidence type="ECO:0000256" key="1">
    <source>
        <dbReference type="ARBA" id="ARBA00023015"/>
    </source>
</evidence>
<dbReference type="AlphaFoldDB" id="A0A1J7BIE9"/>
<feature type="domain" description="HTH deoR-type" evidence="4">
    <location>
        <begin position="5"/>
        <end position="60"/>
    </location>
</feature>
<dbReference type="EMBL" id="MLCF01000024">
    <property type="protein sequence ID" value="OIV38365.1"/>
    <property type="molecule type" value="Genomic_DNA"/>
</dbReference>
<keyword evidence="6" id="KW-1185">Reference proteome</keyword>
<evidence type="ECO:0000313" key="6">
    <source>
        <dbReference type="Proteomes" id="UP000243342"/>
    </source>
</evidence>
<accession>A0A1J7BIE9</accession>
<dbReference type="SUPFAM" id="SSF46785">
    <property type="entry name" value="Winged helix' DNA-binding domain"/>
    <property type="match status" value="1"/>
</dbReference>
<organism evidence="5 6">
    <name type="scientific">Mangrovactinospora gilvigrisea</name>
    <dbReference type="NCBI Taxonomy" id="1428644"/>
    <lineage>
        <taxon>Bacteria</taxon>
        <taxon>Bacillati</taxon>
        <taxon>Actinomycetota</taxon>
        <taxon>Actinomycetes</taxon>
        <taxon>Kitasatosporales</taxon>
        <taxon>Streptomycetaceae</taxon>
        <taxon>Mangrovactinospora</taxon>
    </lineage>
</organism>
<dbReference type="GO" id="GO:0000976">
    <property type="term" value="F:transcription cis-regulatory region binding"/>
    <property type="evidence" value="ECO:0007669"/>
    <property type="project" value="TreeGrafter"/>
</dbReference>
<dbReference type="InterPro" id="IPR046335">
    <property type="entry name" value="LacI/GalR-like_sensor"/>
</dbReference>
<evidence type="ECO:0000256" key="2">
    <source>
        <dbReference type="ARBA" id="ARBA00023125"/>
    </source>
</evidence>
<keyword evidence="1" id="KW-0805">Transcription regulation</keyword>
<dbReference type="PANTHER" id="PTHR30146:SF155">
    <property type="entry name" value="ALANINE RACEMASE"/>
    <property type="match status" value="1"/>
</dbReference>
<keyword evidence="3" id="KW-0804">Transcription</keyword>
<evidence type="ECO:0000259" key="4">
    <source>
        <dbReference type="PROSITE" id="PS51000"/>
    </source>
</evidence>
<dbReference type="OrthoDB" id="3252280at2"/>
<keyword evidence="2" id="KW-0238">DNA-binding</keyword>
<dbReference type="Pfam" id="PF08220">
    <property type="entry name" value="HTH_DeoR"/>
    <property type="match status" value="1"/>
</dbReference>
<dbReference type="InterPro" id="IPR036390">
    <property type="entry name" value="WH_DNA-bd_sf"/>
</dbReference>
<dbReference type="PROSITE" id="PS00894">
    <property type="entry name" value="HTH_DEOR_1"/>
    <property type="match status" value="1"/>
</dbReference>
<dbReference type="InterPro" id="IPR028082">
    <property type="entry name" value="Peripla_BP_I"/>
</dbReference>
<sequence length="349" mass="36629">MRSVTEARQRRLVEIVRTCGDITTAELVQTLGVSPATVRRDVAALEQAGKVRHSHGRVRRPGGRQLSDVSSGASLGLILPSMGYYFAAIVAGVREAAAAHGVRMVLGLGGHRDEHTEDRAQALIAHGAGGLLAVPGWSAGGGLRGDWLAELGVPVVLVERRAERGSAADGLDRVCSDHHYGVLLALRHLHGLGHRKVALVARRDSPTARAVHAGWLAGRSEEGVPHIEVDARHPEGPAFERSVTALAELVRGGGATAALVHNDLVAIAVVHGLAARGLEVPGDLAVVSYDDEIAALTDVPLTAVAPPKREVGERAVELLLHRIRERAAPPTHADLLPALRVRGSCGSAP</sequence>
<dbReference type="SUPFAM" id="SSF53822">
    <property type="entry name" value="Periplasmic binding protein-like I"/>
    <property type="match status" value="1"/>
</dbReference>
<evidence type="ECO:0000313" key="5">
    <source>
        <dbReference type="EMBL" id="OIV38365.1"/>
    </source>
</evidence>
<dbReference type="Pfam" id="PF13377">
    <property type="entry name" value="Peripla_BP_3"/>
    <property type="match status" value="1"/>
</dbReference>
<dbReference type="PROSITE" id="PS51000">
    <property type="entry name" value="HTH_DEOR_2"/>
    <property type="match status" value="1"/>
</dbReference>
<dbReference type="PANTHER" id="PTHR30146">
    <property type="entry name" value="LACI-RELATED TRANSCRIPTIONAL REPRESSOR"/>
    <property type="match status" value="1"/>
</dbReference>
<comment type="caution">
    <text evidence="5">The sequence shown here is derived from an EMBL/GenBank/DDBJ whole genome shotgun (WGS) entry which is preliminary data.</text>
</comment>
<name>A0A1J7BIE9_9ACTN</name>
<dbReference type="Gene3D" id="1.10.10.10">
    <property type="entry name" value="Winged helix-like DNA-binding domain superfamily/Winged helix DNA-binding domain"/>
    <property type="match status" value="1"/>
</dbReference>
<dbReference type="InterPro" id="IPR018356">
    <property type="entry name" value="Tscrpt_reg_HTH_DeoR_CS"/>
</dbReference>
<dbReference type="STRING" id="1428644.BIV57_06110"/>
<evidence type="ECO:0000256" key="3">
    <source>
        <dbReference type="ARBA" id="ARBA00023163"/>
    </source>
</evidence>
<dbReference type="PRINTS" id="PR00037">
    <property type="entry name" value="HTHLACR"/>
</dbReference>
<protein>
    <recommendedName>
        <fullName evidence="4">HTH deoR-type domain-containing protein</fullName>
    </recommendedName>
</protein>
<reference evidence="5 6" key="1">
    <citation type="submission" date="2016-10" db="EMBL/GenBank/DDBJ databases">
        <title>Genome sequence of Streptomyces gilvigriseus MUSC 26.</title>
        <authorList>
            <person name="Lee L.-H."/>
            <person name="Ser H.-L."/>
        </authorList>
    </citation>
    <scope>NUCLEOTIDE SEQUENCE [LARGE SCALE GENOMIC DNA]</scope>
    <source>
        <strain evidence="5 6">MUSC 26</strain>
    </source>
</reference>
<dbReference type="Gene3D" id="3.40.50.2300">
    <property type="match status" value="2"/>
</dbReference>
<dbReference type="GO" id="GO:0003700">
    <property type="term" value="F:DNA-binding transcription factor activity"/>
    <property type="evidence" value="ECO:0007669"/>
    <property type="project" value="InterPro"/>
</dbReference>
<dbReference type="InterPro" id="IPR001034">
    <property type="entry name" value="DeoR_HTH"/>
</dbReference>
<dbReference type="RefSeq" id="WP_071655656.1">
    <property type="nucleotide sequence ID" value="NZ_MLCF01000024.1"/>
</dbReference>
<dbReference type="CDD" id="cd06267">
    <property type="entry name" value="PBP1_LacI_sugar_binding-like"/>
    <property type="match status" value="1"/>
</dbReference>